<reference evidence="2" key="1">
    <citation type="submission" date="2015-10" db="EMBL/GenBank/DDBJ databases">
        <authorList>
            <person name="Turner D."/>
        </authorList>
    </citation>
    <scope>NUCLEOTIDE SEQUENCE [LARGE SCALE GENOMIC DNA]</scope>
</reference>
<gene>
    <name evidence="1" type="primary">LOKI_48</name>
</gene>
<evidence type="ECO:0000313" key="1">
    <source>
        <dbReference type="EMBL" id="CUS06509.1"/>
    </source>
</evidence>
<accession>A0A0P1KNJ7</accession>
<dbReference type="Proteomes" id="UP000271981">
    <property type="component" value="Genome"/>
</dbReference>
<evidence type="ECO:0000313" key="2">
    <source>
        <dbReference type="Proteomes" id="UP000271981"/>
    </source>
</evidence>
<protein>
    <submittedName>
        <fullName evidence="1">Uncharacterized protein</fullName>
    </submittedName>
</protein>
<dbReference type="EMBL" id="LN890663">
    <property type="protein sequence ID" value="CUS06509.1"/>
    <property type="molecule type" value="Genomic_DNA"/>
</dbReference>
<proteinExistence type="predicted"/>
<name>A0A0P1KNJ7_9CAUD</name>
<dbReference type="OrthoDB" id="11274at10239"/>
<dbReference type="KEGG" id="vg:40103134"/>
<keyword evidence="2" id="KW-1185">Reference proteome</keyword>
<dbReference type="Pfam" id="PF23978">
    <property type="entry name" value="DUF7303"/>
    <property type="match status" value="1"/>
</dbReference>
<dbReference type="InterPro" id="IPR055727">
    <property type="entry name" value="DUF7303"/>
</dbReference>
<sequence length="198" mass="21224">MAKLTKAQVALLETIFAATSNGGYEFASGKDQKALLDAGLVEANAAIDNGQGGTATRTTDAGNNYVNELYANKQNTGDQVEQVAEKPSFAIVADVAIPSVTRSRVSQSIYPFDALEVNQSFFVPVSEEKPEPAKSLASTVTSANDRYSYEIEGEFETNRKGDTVPKKGYNRRFVVRAVEDGAPWGYAGVAGAGVWRTQ</sequence>
<organism evidence="1 2">
    <name type="scientific">Acinetobacter phage Loki</name>
    <dbReference type="NCBI Taxonomy" id="1970374"/>
    <lineage>
        <taxon>Viruses</taxon>
        <taxon>Duplodnaviria</taxon>
        <taxon>Heunggongvirae</taxon>
        <taxon>Uroviricota</taxon>
        <taxon>Caudoviricetes</taxon>
        <taxon>Lokivirus</taxon>
        <taxon>Lokivirus loki</taxon>
    </lineage>
</organism>
<dbReference type="GeneID" id="40103134"/>
<dbReference type="RefSeq" id="YP_009626233.1">
    <property type="nucleotide sequence ID" value="NC_042137.1"/>
</dbReference>